<dbReference type="PANTHER" id="PTHR18964:SF146">
    <property type="entry name" value="POLYPHOSPHATE GLUCOKINASE"/>
    <property type="match status" value="1"/>
</dbReference>
<dbReference type="Proteomes" id="UP000590811">
    <property type="component" value="Unassembled WGS sequence"/>
</dbReference>
<keyword evidence="4" id="KW-1185">Reference proteome</keyword>
<reference evidence="2 5" key="2">
    <citation type="submission" date="2020-08" db="EMBL/GenBank/DDBJ databases">
        <title>Genomic Encyclopedia of Type Strains, Phase IV (KMG-V): Genome sequencing to study the core and pangenomes of soil and plant-associated prokaryotes.</title>
        <authorList>
            <person name="Whitman W."/>
        </authorList>
    </citation>
    <scope>NUCLEOTIDE SEQUENCE [LARGE SCALE GENOMIC DNA]</scope>
    <source>
        <strain evidence="2 5">B3ACCR2</strain>
    </source>
</reference>
<dbReference type="EC" id="2.7.1.63" evidence="2"/>
<proteinExistence type="inferred from homology"/>
<keyword evidence="3" id="KW-0418">Kinase</keyword>
<dbReference type="OrthoDB" id="849313at2"/>
<dbReference type="SUPFAM" id="SSF53067">
    <property type="entry name" value="Actin-like ATPase domain"/>
    <property type="match status" value="1"/>
</dbReference>
<dbReference type="RefSeq" id="WP_121031799.1">
    <property type="nucleotide sequence ID" value="NZ_JACHVT010000001.1"/>
</dbReference>
<dbReference type="InterPro" id="IPR043129">
    <property type="entry name" value="ATPase_NBD"/>
</dbReference>
<organism evidence="3 4">
    <name type="scientific">Terracoccus luteus</name>
    <dbReference type="NCBI Taxonomy" id="53356"/>
    <lineage>
        <taxon>Bacteria</taxon>
        <taxon>Bacillati</taxon>
        <taxon>Actinomycetota</taxon>
        <taxon>Actinomycetes</taxon>
        <taxon>Micrococcales</taxon>
        <taxon>Intrasporangiaceae</taxon>
        <taxon>Terracoccus</taxon>
    </lineage>
</organism>
<protein>
    <submittedName>
        <fullName evidence="3">Polyphosphate glucokinase</fullName>
        <ecNumber evidence="2">2.7.1.63</ecNumber>
    </submittedName>
</protein>
<dbReference type="CDD" id="cd24058">
    <property type="entry name" value="ASKHA_NBD_ROK_PPGK"/>
    <property type="match status" value="1"/>
</dbReference>
<accession>A0A495XT92</accession>
<comment type="similarity">
    <text evidence="1">Belongs to the ROK (NagC/XylR) family.</text>
</comment>
<reference evidence="3 4" key="1">
    <citation type="submission" date="2018-10" db="EMBL/GenBank/DDBJ databases">
        <title>Sequencing the genomes of 1000 actinobacteria strains.</title>
        <authorList>
            <person name="Klenk H.-P."/>
        </authorList>
    </citation>
    <scope>NUCLEOTIDE SEQUENCE [LARGE SCALE GENOMIC DNA]</scope>
    <source>
        <strain evidence="3 4">DSM 44267</strain>
    </source>
</reference>
<dbReference type="AlphaFoldDB" id="A0A495XT92"/>
<evidence type="ECO:0000313" key="2">
    <source>
        <dbReference type="EMBL" id="MBB2985002.1"/>
    </source>
</evidence>
<gene>
    <name evidence="3" type="ORF">DFJ68_1168</name>
    <name evidence="2" type="ORF">FHW14_000142</name>
</gene>
<name>A0A495XT92_9MICO</name>
<evidence type="ECO:0000313" key="5">
    <source>
        <dbReference type="Proteomes" id="UP000590811"/>
    </source>
</evidence>
<comment type="caution">
    <text evidence="3">The sequence shown here is derived from an EMBL/GenBank/DDBJ whole genome shotgun (WGS) entry which is preliminary data.</text>
</comment>
<dbReference type="Pfam" id="PF00480">
    <property type="entry name" value="ROK"/>
    <property type="match status" value="1"/>
</dbReference>
<keyword evidence="2" id="KW-0808">Transferase</keyword>
<dbReference type="NCBIfam" id="NF045942">
    <property type="entry name" value="PolPhglucPhase"/>
    <property type="match status" value="1"/>
</dbReference>
<dbReference type="GO" id="GO:0047330">
    <property type="term" value="F:polyphosphate-glucose phosphotransferase activity"/>
    <property type="evidence" value="ECO:0007669"/>
    <property type="project" value="UniProtKB-EC"/>
</dbReference>
<dbReference type="Gene3D" id="3.30.420.40">
    <property type="match status" value="2"/>
</dbReference>
<evidence type="ECO:0000313" key="3">
    <source>
        <dbReference type="EMBL" id="RKT77740.1"/>
    </source>
</evidence>
<dbReference type="InterPro" id="IPR000600">
    <property type="entry name" value="ROK"/>
</dbReference>
<dbReference type="Proteomes" id="UP000278440">
    <property type="component" value="Unassembled WGS sequence"/>
</dbReference>
<evidence type="ECO:0000313" key="4">
    <source>
        <dbReference type="Proteomes" id="UP000278440"/>
    </source>
</evidence>
<dbReference type="EMBL" id="RBXT01000001">
    <property type="protein sequence ID" value="RKT77740.1"/>
    <property type="molecule type" value="Genomic_DNA"/>
</dbReference>
<dbReference type="EMBL" id="JACHVT010000001">
    <property type="protein sequence ID" value="MBB2985002.1"/>
    <property type="molecule type" value="Genomic_DNA"/>
</dbReference>
<dbReference type="PANTHER" id="PTHR18964">
    <property type="entry name" value="ROK (REPRESSOR, ORF, KINASE) FAMILY"/>
    <property type="match status" value="1"/>
</dbReference>
<sequence>MAKHGKSHGKPLGIDIGGSGIKGAPVDLKKGDLAQDRLKILTPKPATPDAVADVVDQIVDHFADVTGDSPIGVTVPAVVVRGTVLSAANIDPTWIDTDAEALIKEHTGREVTLLNDADAAGLAEMYYGAAKGVNGLVILTTLGTGIGSALINDGRLVPNSELGHLEIDGHDAEDRAASSAKDRDELSWDEYVERLQVYYDTVEKLFTPDLIIVGGGISKDAPKFLPKLKLRAPIVPAQLRNQAGIIGAAHLAVDLSKG</sequence>
<evidence type="ECO:0000256" key="1">
    <source>
        <dbReference type="ARBA" id="ARBA00006479"/>
    </source>
</evidence>